<protein>
    <submittedName>
        <fullName evidence="1">Uncharacterized protein</fullName>
    </submittedName>
</protein>
<accession>A0A392RYC9</accession>
<sequence>RGMSARLATNLVLCVLEVELKARIARALSLSLAMTRQGSL</sequence>
<evidence type="ECO:0000313" key="1">
    <source>
        <dbReference type="EMBL" id="MCI41167.1"/>
    </source>
</evidence>
<dbReference type="Proteomes" id="UP000265520">
    <property type="component" value="Unassembled WGS sequence"/>
</dbReference>
<dbReference type="AlphaFoldDB" id="A0A392RYC9"/>
<reference evidence="1 2" key="1">
    <citation type="journal article" date="2018" name="Front. Plant Sci.">
        <title>Red Clover (Trifolium pratense) and Zigzag Clover (T. medium) - A Picture of Genomic Similarities and Differences.</title>
        <authorList>
            <person name="Dluhosova J."/>
            <person name="Istvanek J."/>
            <person name="Nedelnik J."/>
            <person name="Repkova J."/>
        </authorList>
    </citation>
    <scope>NUCLEOTIDE SEQUENCE [LARGE SCALE GENOMIC DNA]</scope>
    <source>
        <strain evidence="2">cv. 10/8</strain>
        <tissue evidence="1">Leaf</tissue>
    </source>
</reference>
<evidence type="ECO:0000313" key="2">
    <source>
        <dbReference type="Proteomes" id="UP000265520"/>
    </source>
</evidence>
<proteinExistence type="predicted"/>
<keyword evidence="2" id="KW-1185">Reference proteome</keyword>
<dbReference type="EMBL" id="LXQA010288664">
    <property type="protein sequence ID" value="MCI41167.1"/>
    <property type="molecule type" value="Genomic_DNA"/>
</dbReference>
<feature type="non-terminal residue" evidence="1">
    <location>
        <position position="1"/>
    </location>
</feature>
<comment type="caution">
    <text evidence="1">The sequence shown here is derived from an EMBL/GenBank/DDBJ whole genome shotgun (WGS) entry which is preliminary data.</text>
</comment>
<organism evidence="1 2">
    <name type="scientific">Trifolium medium</name>
    <dbReference type="NCBI Taxonomy" id="97028"/>
    <lineage>
        <taxon>Eukaryota</taxon>
        <taxon>Viridiplantae</taxon>
        <taxon>Streptophyta</taxon>
        <taxon>Embryophyta</taxon>
        <taxon>Tracheophyta</taxon>
        <taxon>Spermatophyta</taxon>
        <taxon>Magnoliopsida</taxon>
        <taxon>eudicotyledons</taxon>
        <taxon>Gunneridae</taxon>
        <taxon>Pentapetalae</taxon>
        <taxon>rosids</taxon>
        <taxon>fabids</taxon>
        <taxon>Fabales</taxon>
        <taxon>Fabaceae</taxon>
        <taxon>Papilionoideae</taxon>
        <taxon>50 kb inversion clade</taxon>
        <taxon>NPAAA clade</taxon>
        <taxon>Hologalegina</taxon>
        <taxon>IRL clade</taxon>
        <taxon>Trifolieae</taxon>
        <taxon>Trifolium</taxon>
    </lineage>
</organism>
<name>A0A392RYC9_9FABA</name>